<keyword evidence="2" id="KW-1185">Reference proteome</keyword>
<dbReference type="EMBL" id="JAZGQO010000002">
    <property type="protein sequence ID" value="KAK6192175.1"/>
    <property type="molecule type" value="Genomic_DNA"/>
</dbReference>
<dbReference type="AlphaFoldDB" id="A0AAN8KIS0"/>
<reference evidence="1 2" key="1">
    <citation type="submission" date="2024-01" db="EMBL/GenBank/DDBJ databases">
        <title>The genome of the rayed Mediterranean limpet Patella caerulea (Linnaeus, 1758).</title>
        <authorList>
            <person name="Anh-Thu Weber A."/>
            <person name="Halstead-Nussloch G."/>
        </authorList>
    </citation>
    <scope>NUCLEOTIDE SEQUENCE [LARGE SCALE GENOMIC DNA]</scope>
    <source>
        <strain evidence="1">AATW-2023a</strain>
        <tissue evidence="1">Whole specimen</tissue>
    </source>
</reference>
<sequence length="143" mass="16139">MFVQEMDGTDIKMVAEFLISVNDTWDPNGCIATVKTPPLTSGTEYNQSDSIAVGSCDNGPFRFKIKKGDDSSKYKIDVIFFSSVIEDASSPTCSIMWNGTYLTPTTDNGPPSLLPGCYTMDSREGYHMTYYWFYLLKWQFLDK</sequence>
<comment type="caution">
    <text evidence="1">The sequence shown here is derived from an EMBL/GenBank/DDBJ whole genome shotgun (WGS) entry which is preliminary data.</text>
</comment>
<accession>A0AAN8KIS0</accession>
<proteinExistence type="predicted"/>
<evidence type="ECO:0000313" key="1">
    <source>
        <dbReference type="EMBL" id="KAK6192175.1"/>
    </source>
</evidence>
<name>A0AAN8KIS0_PATCE</name>
<dbReference type="Proteomes" id="UP001347796">
    <property type="component" value="Unassembled WGS sequence"/>
</dbReference>
<evidence type="ECO:0000313" key="2">
    <source>
        <dbReference type="Proteomes" id="UP001347796"/>
    </source>
</evidence>
<gene>
    <name evidence="1" type="ORF">SNE40_003693</name>
</gene>
<protein>
    <submittedName>
        <fullName evidence="1">Uncharacterized protein</fullName>
    </submittedName>
</protein>
<organism evidence="1 2">
    <name type="scientific">Patella caerulea</name>
    <name type="common">Rayed Mediterranean limpet</name>
    <dbReference type="NCBI Taxonomy" id="87958"/>
    <lineage>
        <taxon>Eukaryota</taxon>
        <taxon>Metazoa</taxon>
        <taxon>Spiralia</taxon>
        <taxon>Lophotrochozoa</taxon>
        <taxon>Mollusca</taxon>
        <taxon>Gastropoda</taxon>
        <taxon>Patellogastropoda</taxon>
        <taxon>Patelloidea</taxon>
        <taxon>Patellidae</taxon>
        <taxon>Patella</taxon>
    </lineage>
</organism>